<name>A0A914M4P4_MELIC</name>
<proteinExistence type="predicted"/>
<feature type="compositionally biased region" description="Basic and acidic residues" evidence="1">
    <location>
        <begin position="358"/>
        <end position="368"/>
    </location>
</feature>
<sequence>METKIQLVKYWYNYAKNVLTSSYIVYIFVGKYFKDPPQQIFVWDAELLFDILPQSHQQKPFFDIKINEDLEKLHGIYFDSYLAFDETKITNPKEKLLQNKDTVGCSFKFPPAETFMTKVPIEFEAGDQSTFRTLTIEQKRALVAKCYNMCNAFDRCKYTSGFSELLDTCGIDSTEHLSFMDEIEQLPDATLKLTKECLSKVFMRSKNVVLALENMQSNVVGILGRLMLYGYAKFFDSDNVFCTTPSVGSKVILRQHELEFTNKTIIVISQNDVFQDIFEFLSRRNGIEYYYMKSLEEFNLFCESNDISKPSSASSLPVKGTGPVKPCDVCNVLISPKSMARHKRRFHTTADDDNPDVITKKGKMEDEE</sequence>
<keyword evidence="2" id="KW-1185">Reference proteome</keyword>
<dbReference type="AlphaFoldDB" id="A0A914M4P4"/>
<evidence type="ECO:0000313" key="2">
    <source>
        <dbReference type="Proteomes" id="UP000887563"/>
    </source>
</evidence>
<evidence type="ECO:0000313" key="3">
    <source>
        <dbReference type="WBParaSite" id="Minc3s00994g19672"/>
    </source>
</evidence>
<feature type="region of interest" description="Disordered" evidence="1">
    <location>
        <begin position="341"/>
        <end position="368"/>
    </location>
</feature>
<dbReference type="InterPro" id="IPR038102">
    <property type="entry name" value="EYA_dom_sf"/>
</dbReference>
<reference evidence="3" key="1">
    <citation type="submission" date="2022-11" db="UniProtKB">
        <authorList>
            <consortium name="WormBaseParasite"/>
        </authorList>
    </citation>
    <scope>IDENTIFICATION</scope>
</reference>
<protein>
    <submittedName>
        <fullName evidence="3">C2H2-type domain-containing protein</fullName>
    </submittedName>
</protein>
<dbReference type="Gene3D" id="3.40.50.12350">
    <property type="match status" value="1"/>
</dbReference>
<organism evidence="2 3">
    <name type="scientific">Meloidogyne incognita</name>
    <name type="common">Southern root-knot nematode worm</name>
    <name type="synonym">Oxyuris incognita</name>
    <dbReference type="NCBI Taxonomy" id="6306"/>
    <lineage>
        <taxon>Eukaryota</taxon>
        <taxon>Metazoa</taxon>
        <taxon>Ecdysozoa</taxon>
        <taxon>Nematoda</taxon>
        <taxon>Chromadorea</taxon>
        <taxon>Rhabditida</taxon>
        <taxon>Tylenchina</taxon>
        <taxon>Tylenchomorpha</taxon>
        <taxon>Tylenchoidea</taxon>
        <taxon>Meloidogynidae</taxon>
        <taxon>Meloidogyninae</taxon>
        <taxon>Meloidogyne</taxon>
        <taxon>Meloidogyne incognita group</taxon>
    </lineage>
</organism>
<accession>A0A914M4P4</accession>
<dbReference type="WBParaSite" id="Minc3s00994g19672">
    <property type="protein sequence ID" value="Minc3s00994g19672"/>
    <property type="gene ID" value="Minc3s00994g19672"/>
</dbReference>
<evidence type="ECO:0000256" key="1">
    <source>
        <dbReference type="SAM" id="MobiDB-lite"/>
    </source>
</evidence>
<dbReference type="Proteomes" id="UP000887563">
    <property type="component" value="Unplaced"/>
</dbReference>